<dbReference type="EMBL" id="QSQR01000005">
    <property type="protein sequence ID" value="RGK46599.1"/>
    <property type="molecule type" value="Genomic_DNA"/>
</dbReference>
<proteinExistence type="predicted"/>
<dbReference type="RefSeq" id="WP_117643204.1">
    <property type="nucleotide sequence ID" value="NZ_JADNNQ010000129.1"/>
</dbReference>
<accession>A0A8B2Z2A6</accession>
<gene>
    <name evidence="1" type="ORF">DXD09_06315</name>
</gene>
<organism evidence="1 2">
    <name type="scientific">Ligilactobacillus ruminis</name>
    <dbReference type="NCBI Taxonomy" id="1623"/>
    <lineage>
        <taxon>Bacteria</taxon>
        <taxon>Bacillati</taxon>
        <taxon>Bacillota</taxon>
        <taxon>Bacilli</taxon>
        <taxon>Lactobacillales</taxon>
        <taxon>Lactobacillaceae</taxon>
        <taxon>Ligilactobacillus</taxon>
    </lineage>
</organism>
<reference evidence="1 2" key="1">
    <citation type="submission" date="2018-08" db="EMBL/GenBank/DDBJ databases">
        <title>A genome reference for cultivated species of the human gut microbiota.</title>
        <authorList>
            <person name="Zou Y."/>
            <person name="Xue W."/>
            <person name="Luo G."/>
        </authorList>
    </citation>
    <scope>NUCLEOTIDE SEQUENCE [LARGE SCALE GENOMIC DNA]</scope>
    <source>
        <strain evidence="1 2">TF10-9AT</strain>
    </source>
</reference>
<dbReference type="AlphaFoldDB" id="A0A8B2Z2A6"/>
<evidence type="ECO:0000313" key="1">
    <source>
        <dbReference type="EMBL" id="RGK46599.1"/>
    </source>
</evidence>
<name>A0A8B2Z2A6_9LACO</name>
<sequence length="68" mass="7819">MKISEVYNTSFSTVIVTDNKLPEKLLGNLVVIDNRKYKVTGVPTNDNYSFMIDEMENFKVGQKVEFIL</sequence>
<evidence type="ECO:0000313" key="2">
    <source>
        <dbReference type="Proteomes" id="UP000260790"/>
    </source>
</evidence>
<protein>
    <submittedName>
        <fullName evidence="1">Uncharacterized protein</fullName>
    </submittedName>
</protein>
<dbReference type="Proteomes" id="UP000260790">
    <property type="component" value="Unassembled WGS sequence"/>
</dbReference>
<comment type="caution">
    <text evidence="1">The sequence shown here is derived from an EMBL/GenBank/DDBJ whole genome shotgun (WGS) entry which is preliminary data.</text>
</comment>